<evidence type="ECO:0000256" key="1">
    <source>
        <dbReference type="SAM" id="Phobius"/>
    </source>
</evidence>
<accession>A0A7G9A2G1</accession>
<dbReference type="GeneID" id="63210484"/>
<keyword evidence="1" id="KW-0812">Transmembrane</keyword>
<gene>
    <name evidence="2" type="primary">91</name>
    <name evidence="2" type="ORF">SEA_ESTES_91</name>
</gene>
<keyword evidence="1" id="KW-0472">Membrane</keyword>
<dbReference type="Proteomes" id="UP000516127">
    <property type="component" value="Genome"/>
</dbReference>
<organism evidence="2 3">
    <name type="scientific">Mycobacterium phage Estes</name>
    <dbReference type="NCBI Taxonomy" id="2759459"/>
    <lineage>
        <taxon>Viruses</taxon>
        <taxon>Duplodnaviria</taxon>
        <taxon>Heunggongvirae</taxon>
        <taxon>Uroviricota</taxon>
        <taxon>Caudoviricetes</taxon>
        <taxon>Vilmaviridae</taxon>
        <taxon>Mclasvirinae</taxon>
        <taxon>Reyvirus</taxon>
        <taxon>Reyvirus estes</taxon>
    </lineage>
</organism>
<dbReference type="RefSeq" id="YP_010013846.1">
    <property type="nucleotide sequence ID" value="NC_053514.1"/>
</dbReference>
<reference evidence="2 3" key="1">
    <citation type="submission" date="2020-06" db="EMBL/GenBank/DDBJ databases">
        <authorList>
            <person name="Allen T."/>
            <person name="Groscost A."/>
            <person name="Boice M."/>
            <person name="Bramwell-Butcher J."/>
            <person name="Davis-Nicholson M."/>
            <person name="Dedinsky M."/>
            <person name="DeKlotz J."/>
            <person name="Gardner J."/>
            <person name="Grosser P."/>
            <person name="Husler K."/>
            <person name="Lau J.R."/>
            <person name="Monlux M."/>
            <person name="Schlesinger M.K."/>
            <person name="Scholes A."/>
            <person name="Waughman L."/>
            <person name="Poxleitner M.K."/>
            <person name="Anders K.R."/>
            <person name="Garlena R.A."/>
            <person name="Russell D.A."/>
            <person name="Pope W.H."/>
            <person name="Jacobs-Sera D."/>
            <person name="Hatfull G.F."/>
        </authorList>
    </citation>
    <scope>NUCLEOTIDE SEQUENCE [LARGE SCALE GENOMIC DNA]</scope>
</reference>
<dbReference type="EMBL" id="MT657341">
    <property type="protein sequence ID" value="QNL30800.1"/>
    <property type="molecule type" value="Genomic_DNA"/>
</dbReference>
<protein>
    <submittedName>
        <fullName evidence="2">Uncharacterized protein</fullName>
    </submittedName>
</protein>
<keyword evidence="3" id="KW-1185">Reference proteome</keyword>
<dbReference type="KEGG" id="vg:63210484"/>
<keyword evidence="1" id="KW-1133">Transmembrane helix</keyword>
<feature type="transmembrane region" description="Helical" evidence="1">
    <location>
        <begin position="6"/>
        <end position="26"/>
    </location>
</feature>
<sequence length="31" mass="3373">MSYVLPVIALVLGWIVIGVGLAQLVLQVHDR</sequence>
<evidence type="ECO:0000313" key="3">
    <source>
        <dbReference type="Proteomes" id="UP000516127"/>
    </source>
</evidence>
<evidence type="ECO:0000313" key="2">
    <source>
        <dbReference type="EMBL" id="QNL30800.1"/>
    </source>
</evidence>
<name>A0A7G9A2G1_9CAUD</name>
<proteinExistence type="predicted"/>